<dbReference type="Pfam" id="PF00400">
    <property type="entry name" value="WD40"/>
    <property type="match status" value="6"/>
</dbReference>
<dbReference type="InterPro" id="IPR019775">
    <property type="entry name" value="WD40_repeat_CS"/>
</dbReference>
<dbReference type="InterPro" id="IPR035897">
    <property type="entry name" value="Toll_tir_struct_dom_sf"/>
</dbReference>
<dbReference type="Gene3D" id="3.40.50.10140">
    <property type="entry name" value="Toll/interleukin-1 receptor homology (TIR) domain"/>
    <property type="match status" value="1"/>
</dbReference>
<feature type="repeat" description="WD" evidence="3">
    <location>
        <begin position="992"/>
        <end position="1033"/>
    </location>
</feature>
<dbReference type="SUPFAM" id="SSF50998">
    <property type="entry name" value="Quinoprotein alcohol dehydrogenase-like"/>
    <property type="match status" value="1"/>
</dbReference>
<feature type="domain" description="Novel STAND NTPase 1" evidence="7">
    <location>
        <begin position="169"/>
        <end position="587"/>
    </location>
</feature>
<dbReference type="PANTHER" id="PTHR44129">
    <property type="entry name" value="WD REPEAT-CONTAINING PROTEIN POP1"/>
    <property type="match status" value="1"/>
</dbReference>
<dbReference type="SMART" id="SM00320">
    <property type="entry name" value="WD40"/>
    <property type="match status" value="9"/>
</dbReference>
<evidence type="ECO:0000256" key="1">
    <source>
        <dbReference type="ARBA" id="ARBA00022574"/>
    </source>
</evidence>
<dbReference type="PROSITE" id="PS50082">
    <property type="entry name" value="WD_REPEATS_2"/>
    <property type="match status" value="5"/>
</dbReference>
<dbReference type="Proteomes" id="UP000707731">
    <property type="component" value="Unassembled WGS sequence"/>
</dbReference>
<dbReference type="PROSITE" id="PS50294">
    <property type="entry name" value="WD_REPEATS_REGION"/>
    <property type="match status" value="3"/>
</dbReference>
<gene>
    <name evidence="8" type="ORF">IU449_24825</name>
</gene>
<feature type="repeat" description="WD" evidence="3">
    <location>
        <begin position="1163"/>
        <end position="1204"/>
    </location>
</feature>
<keyword evidence="1 3" id="KW-0853">WD repeat</keyword>
<dbReference type="Pfam" id="PF20703">
    <property type="entry name" value="nSTAND1"/>
    <property type="match status" value="1"/>
</dbReference>
<dbReference type="SUPFAM" id="SSF52200">
    <property type="entry name" value="Toll/Interleukin receptor TIR domain"/>
    <property type="match status" value="1"/>
</dbReference>
<dbReference type="SUPFAM" id="SSF52540">
    <property type="entry name" value="P-loop containing nucleoside triphosphate hydrolases"/>
    <property type="match status" value="1"/>
</dbReference>
<organism evidence="8 9">
    <name type="scientific">Nocardia higoensis</name>
    <dbReference type="NCBI Taxonomy" id="228599"/>
    <lineage>
        <taxon>Bacteria</taxon>
        <taxon>Bacillati</taxon>
        <taxon>Actinomycetota</taxon>
        <taxon>Actinomycetes</taxon>
        <taxon>Mycobacteriales</taxon>
        <taxon>Nocardiaceae</taxon>
        <taxon>Nocardia</taxon>
    </lineage>
</organism>
<dbReference type="CDD" id="cd00200">
    <property type="entry name" value="WD40"/>
    <property type="match status" value="2"/>
</dbReference>
<dbReference type="InterPro" id="IPR011044">
    <property type="entry name" value="Quino_amine_DH_bsu"/>
</dbReference>
<dbReference type="InterPro" id="IPR011047">
    <property type="entry name" value="Quinoprotein_ADH-like_sf"/>
</dbReference>
<feature type="repeat" description="WD" evidence="3">
    <location>
        <begin position="816"/>
        <end position="836"/>
    </location>
</feature>
<evidence type="ECO:0000313" key="9">
    <source>
        <dbReference type="Proteomes" id="UP000707731"/>
    </source>
</evidence>
<dbReference type="PRINTS" id="PR00320">
    <property type="entry name" value="GPROTEINBRPT"/>
</dbReference>
<dbReference type="Gene3D" id="2.130.10.10">
    <property type="entry name" value="YVTN repeat-like/Quinoprotein amine dehydrogenase"/>
    <property type="match status" value="4"/>
</dbReference>
<keyword evidence="2" id="KW-0677">Repeat</keyword>
<keyword evidence="9" id="KW-1185">Reference proteome</keyword>
<accession>A0ABS0DGY0</accession>
<feature type="region of interest" description="Disordered" evidence="4">
    <location>
        <begin position="624"/>
        <end position="648"/>
    </location>
</feature>
<dbReference type="InterPro" id="IPR020472">
    <property type="entry name" value="WD40_PAC1"/>
</dbReference>
<dbReference type="InterPro" id="IPR001680">
    <property type="entry name" value="WD40_rpt"/>
</dbReference>
<dbReference type="InterPro" id="IPR000157">
    <property type="entry name" value="TIR_dom"/>
</dbReference>
<evidence type="ECO:0000259" key="7">
    <source>
        <dbReference type="Pfam" id="PF20703"/>
    </source>
</evidence>
<dbReference type="InterPro" id="IPR015943">
    <property type="entry name" value="WD40/YVTN_repeat-like_dom_sf"/>
</dbReference>
<keyword evidence="5" id="KW-0472">Membrane</keyword>
<feature type="repeat" description="WD" evidence="3">
    <location>
        <begin position="847"/>
        <end position="888"/>
    </location>
</feature>
<comment type="caution">
    <text evidence="8">The sequence shown here is derived from an EMBL/GenBank/DDBJ whole genome shotgun (WGS) entry which is preliminary data.</text>
</comment>
<keyword evidence="5" id="KW-1133">Transmembrane helix</keyword>
<feature type="transmembrane region" description="Helical" evidence="5">
    <location>
        <begin position="668"/>
        <end position="689"/>
    </location>
</feature>
<dbReference type="InterPro" id="IPR027417">
    <property type="entry name" value="P-loop_NTPase"/>
</dbReference>
<dbReference type="InterPro" id="IPR049052">
    <property type="entry name" value="nSTAND1"/>
</dbReference>
<reference evidence="8 9" key="1">
    <citation type="submission" date="2020-10" db="EMBL/GenBank/DDBJ databases">
        <title>Identification of Nocardia species via Next-generation sequencing and recognition of intraspecies genetic diversity.</title>
        <authorList>
            <person name="Li P."/>
            <person name="Li P."/>
            <person name="Lu B."/>
        </authorList>
    </citation>
    <scope>NUCLEOTIDE SEQUENCE [LARGE SCALE GENOMIC DNA]</scope>
    <source>
        <strain evidence="8 9">BJ06-0143</strain>
    </source>
</reference>
<evidence type="ECO:0000256" key="4">
    <source>
        <dbReference type="SAM" id="MobiDB-lite"/>
    </source>
</evidence>
<evidence type="ECO:0000259" key="6">
    <source>
        <dbReference type="Pfam" id="PF13676"/>
    </source>
</evidence>
<keyword evidence="5" id="KW-0812">Transmembrane</keyword>
<feature type="domain" description="TIR" evidence="6">
    <location>
        <begin position="4"/>
        <end position="117"/>
    </location>
</feature>
<dbReference type="SUPFAM" id="SSF101908">
    <property type="entry name" value="Putative isomerase YbhE"/>
    <property type="match status" value="1"/>
</dbReference>
<dbReference type="PROSITE" id="PS00678">
    <property type="entry name" value="WD_REPEATS_1"/>
    <property type="match status" value="2"/>
</dbReference>
<evidence type="ECO:0000256" key="5">
    <source>
        <dbReference type="SAM" id="Phobius"/>
    </source>
</evidence>
<dbReference type="InterPro" id="IPR050349">
    <property type="entry name" value="WD_LIS1/nudF_dynein_reg"/>
</dbReference>
<name>A0ABS0DGY0_9NOCA</name>
<dbReference type="Pfam" id="PF13676">
    <property type="entry name" value="TIR_2"/>
    <property type="match status" value="1"/>
</dbReference>
<evidence type="ECO:0000313" key="8">
    <source>
        <dbReference type="EMBL" id="MBF6357731.1"/>
    </source>
</evidence>
<proteinExistence type="predicted"/>
<protein>
    <submittedName>
        <fullName evidence="8">TIR domain-containing protein</fullName>
    </submittedName>
</protein>
<evidence type="ECO:0000256" key="2">
    <source>
        <dbReference type="ARBA" id="ARBA00022737"/>
    </source>
</evidence>
<feature type="repeat" description="WD" evidence="3">
    <location>
        <begin position="890"/>
        <end position="931"/>
    </location>
</feature>
<dbReference type="SUPFAM" id="SSF50969">
    <property type="entry name" value="YVTN repeat-like/Quinoprotein amine dehydrogenase"/>
    <property type="match status" value="1"/>
</dbReference>
<evidence type="ECO:0000256" key="3">
    <source>
        <dbReference type="PROSITE-ProRule" id="PRU00221"/>
    </source>
</evidence>
<sequence>MYRIFVSHSSRDKVSAVAVTRWLTENEPSLSGEIFLDVDPHTGIAPGTRWKSELVRAVDRCEAVICLISPAWEESSECLAEFRHAESLNKRIFCARLDQRARGEKAREWQFCDLFSDGHRPVTTVASENGEPVVFASEGLHRLLRGLREAGIGAEHFPWPPPGDSGRAPYRGWQSMQDADAAVFFGRDSQILRGLDLLRGMRTTGVESLFVVLGPSGVGKSSFLRAGLLPRLRRDRENFLVSDIVRPERAPLTGEHGLAHAIHRLRARAGPSGPALGEIKAACLAVDTDQVTNWLREARQDAIDHGPAPTLILPIDQAEELFAADAGPESARCLALLGSLLRSTAVAELPIIAVATIRADRYEALQTAPELLGVRAREFGDLKPMPVTEFKEVITGPAARAAAAGLRLSIDPELVTRLLTDATGGADSLPLLALTLSRLYLDYGSTGHLTLANYQAMGGMQHIVQAEIDTLLAADPDIRAQQLDTLRTTFIPWLATVDPHTDQPLRRVARWSELPTAGHDLIDALVARRLLVKDERRGETVIEVALESLFRQWDPLAQWLREQAEDLKEADNLDRAAADWERNDRNPEWLIEGVRLASAEQLANTPAFRTRVRPAADFLRAARERENAEADAERERHEAELRNAQQRRDEAQAHAAVLRKRTRVLRAVLALTLVVALAAVTGFVLAVAARNDADTKRQEADSRSREALAERLTSQAQAILVGGQPGSELQALDELLAAQRISANPNIGALVTALSNTAKLQKIIELPGTAGIGRLSADGQRLVANTSSGTQLLDIETGQPIGEPFADPETSTAAGLSSDGRFVVTVSEDNTIRVWDTAARGPVGQPLPGSEEYVDRVAVSPDGHRVAAVDGKDVLRLWDAETGRPIGGPLTGHDAGVTALAFSPDGRRLASAGHDNTVRLWDTDNGAGLGEPLRGGDPRMEATDATWSVAFSPDGHTIAAGGATVGLGALLSAGMPLRLWNADTGVAIGTPVLGNYGDIRSVAFSPDGGRIATGGDDKTVRLWDAHTGQPIGDPLRFQEPVWDIAFTRHGNRVVAVSGDTVQILNADPGIDLITEMGGSMAAQSRYGLDSTTDAPRINVFSDNTFRQFDADTGEQVGRTTVSEGLRGMTAYDASPDHRWLAVAADKEIRVVDAVTGQSHGSPLTGHDDVVNSVEFSPDGTMLASGSDDKTVRLWDWRNGRQIGEPMTGHDRWVRSIIFSEDGRRLYSSSWDSIRIWDTSTRQAIGKPIGGPDTLELFHAMTISPDGRRIAAADGATIRQWDAESGETVGPGMEGYNAAEVDQLELDYSPDGRYLVSLCVMESGNCGDNTLRFWDTTSGRQIGEPVDTTAAGGTKGVEFSRDGRRVFLTATSVSLDGNPPHVGGGLWQLPAPAAWADALCDKLTSNPSREQWNIWISPDIPNQELCPGKPPR</sequence>
<dbReference type="EMBL" id="JADLQN010000006">
    <property type="protein sequence ID" value="MBF6357731.1"/>
    <property type="molecule type" value="Genomic_DNA"/>
</dbReference>